<evidence type="ECO:0000313" key="2">
    <source>
        <dbReference type="Proteomes" id="UP000007589"/>
    </source>
</evidence>
<protein>
    <submittedName>
        <fullName evidence="1">Guanosine polyphosphate pyrophosphohydrolase/synthetase</fullName>
    </submittedName>
</protein>
<proteinExistence type="predicted"/>
<keyword evidence="1" id="KW-0378">Hydrolase</keyword>
<dbReference type="AlphaFoldDB" id="H8K735"/>
<gene>
    <name evidence="1" type="ordered locus">MC5_03770</name>
</gene>
<reference evidence="2" key="1">
    <citation type="submission" date="2012-02" db="EMBL/GenBank/DDBJ databases">
        <title>Complete genome sequence of Rickettsia australis strain Cutlack.</title>
        <authorList>
            <person name="Johnson S.L."/>
            <person name="Munk A.C."/>
            <person name="Han S."/>
            <person name="Bruce D.C."/>
            <person name="Dasch G.A."/>
        </authorList>
    </citation>
    <scope>NUCLEOTIDE SEQUENCE [LARGE SCALE GENOMIC DNA]</scope>
    <source>
        <strain evidence="2">Cutlack</strain>
    </source>
</reference>
<organism evidence="1 2">
    <name type="scientific">Rickettsia australis (strain Cutlack)</name>
    <dbReference type="NCBI Taxonomy" id="1105110"/>
    <lineage>
        <taxon>Bacteria</taxon>
        <taxon>Pseudomonadati</taxon>
        <taxon>Pseudomonadota</taxon>
        <taxon>Alphaproteobacteria</taxon>
        <taxon>Rickettsiales</taxon>
        <taxon>Rickettsiaceae</taxon>
        <taxon>Rickettsieae</taxon>
        <taxon>Rickettsia</taxon>
        <taxon>spotted fever group</taxon>
    </lineage>
</organism>
<accession>H8K735</accession>
<evidence type="ECO:0000313" key="1">
    <source>
        <dbReference type="EMBL" id="AFC71078.1"/>
    </source>
</evidence>
<dbReference type="KEGG" id="rau:MC5_03770"/>
<dbReference type="Proteomes" id="UP000007589">
    <property type="component" value="Chromosome"/>
</dbReference>
<name>H8K735_RICAC</name>
<dbReference type="EMBL" id="CP003338">
    <property type="protein sequence ID" value="AFC71078.1"/>
    <property type="molecule type" value="Genomic_DNA"/>
</dbReference>
<dbReference type="GO" id="GO:0016787">
    <property type="term" value="F:hydrolase activity"/>
    <property type="evidence" value="ECO:0007669"/>
    <property type="project" value="UniProtKB-KW"/>
</dbReference>
<dbReference type="HOGENOM" id="CLU_2635747_0_0_5"/>
<sequence>MDTLKNCIILATYLELFEVEAKLTQYCLQISAIKSNLQSSQMHQSSYQNSDLQTYSSLTFQNDSPLVRSLYWPKLLQ</sequence>
<keyword evidence="2" id="KW-1185">Reference proteome</keyword>